<sequence>MKNKIQELRQEHHVTQAELADQLQVSRQTIISLERGKYNASLMLAHRLATYFNTTIEDIFTFEEE</sequence>
<dbReference type="PANTHER" id="PTHR46558">
    <property type="entry name" value="TRACRIPTIONAL REGULATORY PROTEIN-RELATED-RELATED"/>
    <property type="match status" value="1"/>
</dbReference>
<dbReference type="SMART" id="SM00530">
    <property type="entry name" value="HTH_XRE"/>
    <property type="match status" value="1"/>
</dbReference>
<dbReference type="Proteomes" id="UP001314241">
    <property type="component" value="Unassembled WGS sequence"/>
</dbReference>
<name>A0ABM9N2V1_9LACO</name>
<dbReference type="SUPFAM" id="SSF47413">
    <property type="entry name" value="lambda repressor-like DNA-binding domains"/>
    <property type="match status" value="1"/>
</dbReference>
<dbReference type="CDD" id="cd00093">
    <property type="entry name" value="HTH_XRE"/>
    <property type="match status" value="1"/>
</dbReference>
<dbReference type="PANTHER" id="PTHR46558:SF4">
    <property type="entry name" value="DNA-BIDING PHAGE PROTEIN"/>
    <property type="match status" value="1"/>
</dbReference>
<evidence type="ECO:0000313" key="3">
    <source>
        <dbReference type="EMBL" id="CAK8053470.1"/>
    </source>
</evidence>
<dbReference type="EMBL" id="CAWVOH010000001">
    <property type="protein sequence ID" value="CAK8053470.1"/>
    <property type="molecule type" value="Genomic_DNA"/>
</dbReference>
<dbReference type="PROSITE" id="PS50943">
    <property type="entry name" value="HTH_CROC1"/>
    <property type="match status" value="1"/>
</dbReference>
<dbReference type="RefSeq" id="WP_349641038.1">
    <property type="nucleotide sequence ID" value="NZ_CAWVOH010000001.1"/>
</dbReference>
<dbReference type="InterPro" id="IPR010982">
    <property type="entry name" value="Lambda_DNA-bd_dom_sf"/>
</dbReference>
<feature type="domain" description="HTH cro/C1-type" evidence="2">
    <location>
        <begin position="5"/>
        <end position="59"/>
    </location>
</feature>
<comment type="caution">
    <text evidence="3">The sequence shown here is derived from an EMBL/GenBank/DDBJ whole genome shotgun (WGS) entry which is preliminary data.</text>
</comment>
<accession>A0ABM9N2V1</accession>
<evidence type="ECO:0000256" key="1">
    <source>
        <dbReference type="ARBA" id="ARBA00023125"/>
    </source>
</evidence>
<proteinExistence type="predicted"/>
<dbReference type="Pfam" id="PF01381">
    <property type="entry name" value="HTH_3"/>
    <property type="match status" value="1"/>
</dbReference>
<dbReference type="InterPro" id="IPR001387">
    <property type="entry name" value="Cro/C1-type_HTH"/>
</dbReference>
<protein>
    <submittedName>
        <fullName evidence="3">XRE-family HTH domain (XRE)</fullName>
    </submittedName>
</protein>
<reference evidence="3 4" key="1">
    <citation type="submission" date="2024-01" db="EMBL/GenBank/DDBJ databases">
        <authorList>
            <person name="Botero Cardona J."/>
        </authorList>
    </citation>
    <scope>NUCLEOTIDE SEQUENCE [LARGE SCALE GENOMIC DNA]</scope>
    <source>
        <strain evidence="3 4">LMG 33000</strain>
    </source>
</reference>
<keyword evidence="4" id="KW-1185">Reference proteome</keyword>
<dbReference type="Gene3D" id="1.10.260.40">
    <property type="entry name" value="lambda repressor-like DNA-binding domains"/>
    <property type="match status" value="1"/>
</dbReference>
<gene>
    <name evidence="3" type="ORF">R54876_GBNLAHCA_00024</name>
</gene>
<organism evidence="3 4">
    <name type="scientific">Eupransor demetentiae</name>
    <dbReference type="NCBI Taxonomy" id="3109584"/>
    <lineage>
        <taxon>Bacteria</taxon>
        <taxon>Bacillati</taxon>
        <taxon>Bacillota</taxon>
        <taxon>Bacilli</taxon>
        <taxon>Lactobacillales</taxon>
        <taxon>Lactobacillaceae</taxon>
        <taxon>Eupransor</taxon>
    </lineage>
</organism>
<keyword evidence="1" id="KW-0238">DNA-binding</keyword>
<evidence type="ECO:0000313" key="4">
    <source>
        <dbReference type="Proteomes" id="UP001314241"/>
    </source>
</evidence>
<evidence type="ECO:0000259" key="2">
    <source>
        <dbReference type="PROSITE" id="PS50943"/>
    </source>
</evidence>